<accession>D7B8N7</accession>
<organism evidence="8 9">
    <name type="scientific">Nocardiopsis dassonvillei (strain ATCC 23218 / DSM 43111 / CIP 107115 / JCM 7437 / KCTC 9190 / NBRC 14626 / NCTC 10488 / NRRL B-5397 / IMRU 509)</name>
    <name type="common">Actinomadura dassonvillei</name>
    <dbReference type="NCBI Taxonomy" id="446468"/>
    <lineage>
        <taxon>Bacteria</taxon>
        <taxon>Bacillati</taxon>
        <taxon>Actinomycetota</taxon>
        <taxon>Actinomycetes</taxon>
        <taxon>Streptosporangiales</taxon>
        <taxon>Nocardiopsidaceae</taxon>
        <taxon>Nocardiopsis</taxon>
    </lineage>
</organism>
<evidence type="ECO:0000256" key="3">
    <source>
        <dbReference type="ARBA" id="ARBA00022475"/>
    </source>
</evidence>
<dbReference type="GO" id="GO:0047355">
    <property type="term" value="F:CDP-glycerol glycerophosphotransferase activity"/>
    <property type="evidence" value="ECO:0007669"/>
    <property type="project" value="InterPro"/>
</dbReference>
<comment type="similarity">
    <text evidence="2">Belongs to the CDP-glycerol glycerophosphotransferase family.</text>
</comment>
<dbReference type="InterPro" id="IPR051612">
    <property type="entry name" value="Teichoic_Acid_Biosynth"/>
</dbReference>
<dbReference type="eggNOG" id="COG0463">
    <property type="taxonomic scope" value="Bacteria"/>
</dbReference>
<evidence type="ECO:0000256" key="2">
    <source>
        <dbReference type="ARBA" id="ARBA00010488"/>
    </source>
</evidence>
<dbReference type="KEGG" id="nda:Ndas_5165"/>
<dbReference type="GO" id="GO:0005886">
    <property type="term" value="C:plasma membrane"/>
    <property type="evidence" value="ECO:0007669"/>
    <property type="project" value="UniProtKB-SubCell"/>
</dbReference>
<dbReference type="InterPro" id="IPR001173">
    <property type="entry name" value="Glyco_trans_2-like"/>
</dbReference>
<dbReference type="InterPro" id="IPR043148">
    <property type="entry name" value="TagF_C"/>
</dbReference>
<keyword evidence="6" id="KW-0472">Membrane</keyword>
<dbReference type="Pfam" id="PF00535">
    <property type="entry name" value="Glycos_transf_2"/>
    <property type="match status" value="1"/>
</dbReference>
<dbReference type="SUPFAM" id="SSF53756">
    <property type="entry name" value="UDP-Glycosyltransferase/glycogen phosphorylase"/>
    <property type="match status" value="1"/>
</dbReference>
<protein>
    <submittedName>
        <fullName evidence="8">CDP-glycerol:poly(Glycerophosphate) glycerophosphotransferase</fullName>
    </submittedName>
</protein>
<reference evidence="8 9" key="1">
    <citation type="journal article" date="2010" name="Stand. Genomic Sci.">
        <title>Complete genome sequence of Nocardiopsis dassonvillei type strain (IMRU 509).</title>
        <authorList>
            <person name="Sun H."/>
            <person name="Lapidus A."/>
            <person name="Nolan M."/>
            <person name="Lucas S."/>
            <person name="Del Rio T.G."/>
            <person name="Tice H."/>
            <person name="Cheng J.F."/>
            <person name="Tapia R."/>
            <person name="Han C."/>
            <person name="Goodwin L."/>
            <person name="Pitluck S."/>
            <person name="Pagani I."/>
            <person name="Ivanova N."/>
            <person name="Mavromatis K."/>
            <person name="Mikhailova N."/>
            <person name="Pati A."/>
            <person name="Chen A."/>
            <person name="Palaniappan K."/>
            <person name="Land M."/>
            <person name="Hauser L."/>
            <person name="Chang Y.J."/>
            <person name="Jeffries C.D."/>
            <person name="Djao O.D."/>
            <person name="Rohde M."/>
            <person name="Sikorski J."/>
            <person name="Goker M."/>
            <person name="Woyke T."/>
            <person name="Bristow J."/>
            <person name="Eisen J.A."/>
            <person name="Markowitz V."/>
            <person name="Hugenholtz P."/>
            <person name="Kyrpides N.C."/>
            <person name="Klenk H.P."/>
        </authorList>
    </citation>
    <scope>NUCLEOTIDE SEQUENCE [LARGE SCALE GENOMIC DNA]</scope>
    <source>
        <strain evidence="9">ATCC 23218 / DSM 43111 / CIP 107115 / JCM 7437 / KCTC 9190 / NBRC 14626 / NCTC 10488 / NRRL B-5397 / IMRU 509</strain>
        <plasmid evidence="9">Chromosome 2</plasmid>
    </source>
</reference>
<dbReference type="PANTHER" id="PTHR37316:SF3">
    <property type="entry name" value="TEICHOIC ACID GLYCEROL-PHOSPHATE TRANSFERASE"/>
    <property type="match status" value="1"/>
</dbReference>
<comment type="subcellular location">
    <subcellularLocation>
        <location evidence="1">Cell membrane</location>
        <topology evidence="1">Peripheral membrane protein</topology>
    </subcellularLocation>
</comment>
<evidence type="ECO:0000256" key="4">
    <source>
        <dbReference type="ARBA" id="ARBA00022679"/>
    </source>
</evidence>
<dbReference type="SUPFAM" id="SSF53448">
    <property type="entry name" value="Nucleotide-diphospho-sugar transferases"/>
    <property type="match status" value="1"/>
</dbReference>
<keyword evidence="5" id="KW-0777">Teichoic acid biosynthesis</keyword>
<dbReference type="Pfam" id="PF04464">
    <property type="entry name" value="Glyphos_transf"/>
    <property type="match status" value="1"/>
</dbReference>
<dbReference type="EMBL" id="CP002041">
    <property type="protein sequence ID" value="ADH70545.1"/>
    <property type="molecule type" value="Genomic_DNA"/>
</dbReference>
<dbReference type="Gene3D" id="3.40.50.11820">
    <property type="match status" value="1"/>
</dbReference>
<evidence type="ECO:0000259" key="7">
    <source>
        <dbReference type="Pfam" id="PF00535"/>
    </source>
</evidence>
<dbReference type="eggNOG" id="COG1887">
    <property type="taxonomic scope" value="Bacteria"/>
</dbReference>
<geneLocation type="plasmid" evidence="9">
    <name>pNDAS01</name>
</geneLocation>
<dbReference type="InterPro" id="IPR029044">
    <property type="entry name" value="Nucleotide-diphossugar_trans"/>
</dbReference>
<evidence type="ECO:0000256" key="1">
    <source>
        <dbReference type="ARBA" id="ARBA00004202"/>
    </source>
</evidence>
<dbReference type="InterPro" id="IPR043149">
    <property type="entry name" value="TagF_N"/>
</dbReference>
<evidence type="ECO:0000256" key="5">
    <source>
        <dbReference type="ARBA" id="ARBA00022944"/>
    </source>
</evidence>
<proteinExistence type="inferred from homology"/>
<dbReference type="Gene3D" id="3.40.50.12580">
    <property type="match status" value="1"/>
</dbReference>
<evidence type="ECO:0000256" key="6">
    <source>
        <dbReference type="ARBA" id="ARBA00023136"/>
    </source>
</evidence>
<dbReference type="Gene3D" id="3.90.550.10">
    <property type="entry name" value="Spore Coat Polysaccharide Biosynthesis Protein SpsA, Chain A"/>
    <property type="match status" value="1"/>
</dbReference>
<dbReference type="PANTHER" id="PTHR37316">
    <property type="entry name" value="TEICHOIC ACID GLYCEROL-PHOSPHATE PRIMASE"/>
    <property type="match status" value="1"/>
</dbReference>
<dbReference type="AlphaFoldDB" id="D7B8N7"/>
<gene>
    <name evidence="8" type="ordered locus">Ndas_5165</name>
</gene>
<name>D7B8N7_NOCDD</name>
<feature type="domain" description="Glycosyltransferase 2-like" evidence="7">
    <location>
        <begin position="9"/>
        <end position="155"/>
    </location>
</feature>
<keyword evidence="4" id="KW-0808">Transferase</keyword>
<dbReference type="HOGENOM" id="CLU_003394_1_0_11"/>
<dbReference type="CDD" id="cd00761">
    <property type="entry name" value="Glyco_tranf_GTA_type"/>
    <property type="match status" value="1"/>
</dbReference>
<keyword evidence="3" id="KW-1003">Cell membrane</keyword>
<dbReference type="GO" id="GO:0019350">
    <property type="term" value="P:teichoic acid biosynthetic process"/>
    <property type="evidence" value="ECO:0007669"/>
    <property type="project" value="UniProtKB-KW"/>
</dbReference>
<dbReference type="CAZy" id="GT2">
    <property type="family name" value="Glycosyltransferase Family 2"/>
</dbReference>
<dbReference type="STRING" id="446468.Ndas_5165"/>
<sequence length="1168" mass="133553">MESFVVALSVVVPIYNVERYLDECLRSLQVQTWDDLEVVMVDDGSPDGSAAIAARYAEQDPRFRLIQQENGGLGAARNTGIEHARGDFLTFVDSDDVIPSYAFGYHLESLRRSGSDFSSGNVHRLNELGTRQSPMHRRIFRTAKTGTHITREDTLLVDRLATNKVWRRSFWDRHGMTFPVGVLHEDIPVAIPLHFLAESVDVLSAPVYLWRERPSDDKSITQDRLRPQALEDRVSAVTKVSDFLRENQPPLQKRRWDAVALGSDLRLFLQVLDRADADFTRRLVELGNAYLDQVDDKVLRDLPAIERLKWHLIRQRKVEQLREVIVFNKSAEHKKAKIVRHGIRYYADYPFKDDPAQGVPRSVYRVRSELKLRQKAEELTWVDGKLVVGGRVCLKYLRPNKRLQQQVRAWAVNAEDGRRVRLSTTTHQANEFRLAPTVATSRKDWGGYRIVIDPAELGDEGDWYVELGVVNRGFRRVDRLKKPAAADVRMLGPEQVRPGVWARPHWVDDFELRLTVERPAVVLDGSAVEGSSLVLSGRATGTPTEGLSAYVQRFPGDVEVPAKVETDGASVRVLADLAALTDGYQDRDAIAGSDPYEDWSVHLRDGSGRSRWIPFAEDGPEGRYAHSGLSVRVLPDFAGRTRVRVERPQPLLTAVSWDDDVLDLRGDFPETPTGELSLVVKAVGRMEEHLFPVEAADGRFSASVPPTAIPNFGTKVPLTPGNYRFLLRTATGDNQWDDRRIGFSRELRTAKFPAPEKEGGFDLELKPDGRGWPVLRLGSVLRPEEQGSYAQQVLREEVYPKLRRKPVLPGIVFDSYTGKQFSDSPRDMYEELRRRGVETPMSWMVRNRQITLPPGLTEVRHTSREYFEALARSEFIVSNAHLPMWFEKQPGQKVVQTWHGSMLKRIGFDIEHVQFAGRNYHDRLRHETNQWDYLVSPSPWATPILRRAFGFENEILETGYPRNDIFHRPEREAVTEAVRERLGLPEGKKVILYAPTWRDDKFYSVGKYKLDLHLDLRRLYDALGDDHVLLFRRHPNIVDRVPNVGKDFVFDVSAYPEIQELFLVTDILITDYSSLMFDFANTGRPMLFFTYDLEEYRDSLRGFYFDFAETAPGPLLRTSDEVIDSIRDIDGVQEAHRERYEAFVNQFCPLDDGKAAARVVEQVFGKLL</sequence>
<dbReference type="InterPro" id="IPR007554">
    <property type="entry name" value="Glycerophosphate_synth"/>
</dbReference>
<evidence type="ECO:0000313" key="9">
    <source>
        <dbReference type="Proteomes" id="UP000002219"/>
    </source>
</evidence>
<keyword evidence="9" id="KW-1185">Reference proteome</keyword>
<dbReference type="Proteomes" id="UP000002219">
    <property type="component" value="Chromosome 2"/>
</dbReference>
<evidence type="ECO:0000313" key="8">
    <source>
        <dbReference type="EMBL" id="ADH70545.1"/>
    </source>
</evidence>